<evidence type="ECO:0000313" key="12">
    <source>
        <dbReference type="EMBL" id="GER98740.1"/>
    </source>
</evidence>
<proteinExistence type="inferred from homology"/>
<evidence type="ECO:0000313" key="13">
    <source>
        <dbReference type="Proteomes" id="UP000334990"/>
    </source>
</evidence>
<dbReference type="OrthoDB" id="9783799at2"/>
<accession>A0A5M3VVH3</accession>
<dbReference type="AlphaFoldDB" id="A0A5M3VVH3"/>
<protein>
    <submittedName>
        <fullName evidence="12">Membrane protein</fullName>
    </submittedName>
</protein>
<feature type="transmembrane region" description="Helical" evidence="10">
    <location>
        <begin position="111"/>
        <end position="131"/>
    </location>
</feature>
<feature type="transmembrane region" description="Helical" evidence="10">
    <location>
        <begin position="24"/>
        <end position="44"/>
    </location>
</feature>
<dbReference type="Pfam" id="PF07884">
    <property type="entry name" value="VKOR"/>
    <property type="match status" value="1"/>
</dbReference>
<feature type="transmembrane region" description="Helical" evidence="10">
    <location>
        <begin position="137"/>
        <end position="164"/>
    </location>
</feature>
<dbReference type="PANTHER" id="PTHR34573">
    <property type="entry name" value="VKC DOMAIN-CONTAINING PROTEIN"/>
    <property type="match status" value="1"/>
</dbReference>
<feature type="transmembrane region" description="Helical" evidence="10">
    <location>
        <begin position="86"/>
        <end position="104"/>
    </location>
</feature>
<dbReference type="InterPro" id="IPR012932">
    <property type="entry name" value="VKOR"/>
</dbReference>
<dbReference type="RefSeq" id="WP_155335163.1">
    <property type="nucleotide sequence ID" value="NZ_BAAABN010000078.1"/>
</dbReference>
<dbReference type="GO" id="GO:0016020">
    <property type="term" value="C:membrane"/>
    <property type="evidence" value="ECO:0007669"/>
    <property type="project" value="UniProtKB-SubCell"/>
</dbReference>
<evidence type="ECO:0000256" key="6">
    <source>
        <dbReference type="ARBA" id="ARBA00023002"/>
    </source>
</evidence>
<evidence type="ECO:0000256" key="5">
    <source>
        <dbReference type="ARBA" id="ARBA00022989"/>
    </source>
</evidence>
<dbReference type="EMBL" id="BLAD01000037">
    <property type="protein sequence ID" value="GER98740.1"/>
    <property type="molecule type" value="Genomic_DNA"/>
</dbReference>
<dbReference type="InterPro" id="IPR038354">
    <property type="entry name" value="VKOR_sf"/>
</dbReference>
<dbReference type="Proteomes" id="UP000334990">
    <property type="component" value="Unassembled WGS sequence"/>
</dbReference>
<evidence type="ECO:0000256" key="1">
    <source>
        <dbReference type="ARBA" id="ARBA00004141"/>
    </source>
</evidence>
<dbReference type="GO" id="GO:0016491">
    <property type="term" value="F:oxidoreductase activity"/>
    <property type="evidence" value="ECO:0007669"/>
    <property type="project" value="UniProtKB-KW"/>
</dbReference>
<gene>
    <name evidence="12" type="ORF">Acor_08030</name>
</gene>
<dbReference type="PANTHER" id="PTHR34573:SF1">
    <property type="entry name" value="VITAMIN K EPOXIDE REDUCTASE DOMAIN-CONTAINING PROTEIN"/>
    <property type="match status" value="1"/>
</dbReference>
<feature type="domain" description="Vitamin K epoxide reductase" evidence="11">
    <location>
        <begin position="22"/>
        <end position="163"/>
    </location>
</feature>
<sequence>MRHSTAELSPAGDEETDGRPFPGALPWLLLVGGLVGFAAAFTLTVEKIALLKNPDYVPSCSINPVLSCGSVMKTPQAEVFGFPNPLIGMAAFAVVAAIGAAMLAGAEFRPWFWAGLQAGVTFGVLFVHWLVWQSLYAIGALCPYCMVVWAVTIPLFAYVTTVNLRRTRAGRLLADYHAVALTAWFLLIVTLITIRFWDYWSSLL</sequence>
<reference evidence="12 13" key="1">
    <citation type="submission" date="2019-10" db="EMBL/GenBank/DDBJ databases">
        <title>Whole genome shotgun sequence of Acrocarpospora corrugata NBRC 13972.</title>
        <authorList>
            <person name="Ichikawa N."/>
            <person name="Kimura A."/>
            <person name="Kitahashi Y."/>
            <person name="Komaki H."/>
            <person name="Oguchi A."/>
        </authorList>
    </citation>
    <scope>NUCLEOTIDE SEQUENCE [LARGE SCALE GENOMIC DNA]</scope>
    <source>
        <strain evidence="12 13">NBRC 13972</strain>
    </source>
</reference>
<comment type="similarity">
    <text evidence="2">Belongs to the VKOR family.</text>
</comment>
<dbReference type="CDD" id="cd12922">
    <property type="entry name" value="VKOR_5"/>
    <property type="match status" value="1"/>
</dbReference>
<keyword evidence="8" id="KW-1015">Disulfide bond</keyword>
<keyword evidence="5 10" id="KW-1133">Transmembrane helix</keyword>
<organism evidence="12 13">
    <name type="scientific">Acrocarpospora corrugata</name>
    <dbReference type="NCBI Taxonomy" id="35763"/>
    <lineage>
        <taxon>Bacteria</taxon>
        <taxon>Bacillati</taxon>
        <taxon>Actinomycetota</taxon>
        <taxon>Actinomycetes</taxon>
        <taxon>Streptosporangiales</taxon>
        <taxon>Streptosporangiaceae</taxon>
        <taxon>Acrocarpospora</taxon>
    </lineage>
</organism>
<evidence type="ECO:0000256" key="2">
    <source>
        <dbReference type="ARBA" id="ARBA00006214"/>
    </source>
</evidence>
<evidence type="ECO:0000256" key="3">
    <source>
        <dbReference type="ARBA" id="ARBA00022692"/>
    </source>
</evidence>
<dbReference type="SMART" id="SM00756">
    <property type="entry name" value="VKc"/>
    <property type="match status" value="1"/>
</dbReference>
<keyword evidence="13" id="KW-1185">Reference proteome</keyword>
<evidence type="ECO:0000256" key="10">
    <source>
        <dbReference type="SAM" id="Phobius"/>
    </source>
</evidence>
<evidence type="ECO:0000256" key="4">
    <source>
        <dbReference type="ARBA" id="ARBA00022719"/>
    </source>
</evidence>
<evidence type="ECO:0000256" key="8">
    <source>
        <dbReference type="ARBA" id="ARBA00023157"/>
    </source>
</evidence>
<dbReference type="InterPro" id="IPR041714">
    <property type="entry name" value="VKOR_Actinobacteria"/>
</dbReference>
<evidence type="ECO:0000256" key="7">
    <source>
        <dbReference type="ARBA" id="ARBA00023136"/>
    </source>
</evidence>
<comment type="caution">
    <text evidence="12">The sequence shown here is derived from an EMBL/GenBank/DDBJ whole genome shotgun (WGS) entry which is preliminary data.</text>
</comment>
<evidence type="ECO:0000256" key="9">
    <source>
        <dbReference type="ARBA" id="ARBA00023284"/>
    </source>
</evidence>
<name>A0A5M3VVH3_9ACTN</name>
<comment type="subcellular location">
    <subcellularLocation>
        <location evidence="1">Membrane</location>
        <topology evidence="1">Multi-pass membrane protein</topology>
    </subcellularLocation>
</comment>
<dbReference type="GO" id="GO:0048038">
    <property type="term" value="F:quinone binding"/>
    <property type="evidence" value="ECO:0007669"/>
    <property type="project" value="UniProtKB-KW"/>
</dbReference>
<feature type="transmembrane region" description="Helical" evidence="10">
    <location>
        <begin position="176"/>
        <end position="197"/>
    </location>
</feature>
<keyword evidence="3 10" id="KW-0812">Transmembrane</keyword>
<dbReference type="Gene3D" id="1.20.1440.130">
    <property type="entry name" value="VKOR domain"/>
    <property type="match status" value="1"/>
</dbReference>
<keyword evidence="7 10" id="KW-0472">Membrane</keyword>
<keyword evidence="9" id="KW-0676">Redox-active center</keyword>
<evidence type="ECO:0000259" key="11">
    <source>
        <dbReference type="SMART" id="SM00756"/>
    </source>
</evidence>
<keyword evidence="6" id="KW-0560">Oxidoreductase</keyword>
<keyword evidence="4" id="KW-0874">Quinone</keyword>